<evidence type="ECO:0000313" key="3">
    <source>
        <dbReference type="EMBL" id="KAK9090518.1"/>
    </source>
</evidence>
<organism evidence="3 4">
    <name type="scientific">Stephania japonica</name>
    <dbReference type="NCBI Taxonomy" id="461633"/>
    <lineage>
        <taxon>Eukaryota</taxon>
        <taxon>Viridiplantae</taxon>
        <taxon>Streptophyta</taxon>
        <taxon>Embryophyta</taxon>
        <taxon>Tracheophyta</taxon>
        <taxon>Spermatophyta</taxon>
        <taxon>Magnoliopsida</taxon>
        <taxon>Ranunculales</taxon>
        <taxon>Menispermaceae</taxon>
        <taxon>Menispermoideae</taxon>
        <taxon>Cissampelideae</taxon>
        <taxon>Stephania</taxon>
    </lineage>
</organism>
<dbReference type="InterPro" id="IPR015943">
    <property type="entry name" value="WD40/YVTN_repeat-like_dom_sf"/>
</dbReference>
<evidence type="ECO:0000256" key="1">
    <source>
        <dbReference type="ARBA" id="ARBA00022574"/>
    </source>
</evidence>
<dbReference type="Gene3D" id="2.130.10.10">
    <property type="entry name" value="YVTN repeat-like/Quinoprotein amine dehydrogenase"/>
    <property type="match status" value="1"/>
</dbReference>
<dbReference type="AlphaFoldDB" id="A0AAP0EJD4"/>
<evidence type="ECO:0000313" key="4">
    <source>
        <dbReference type="Proteomes" id="UP001417504"/>
    </source>
</evidence>
<dbReference type="InterPro" id="IPR036322">
    <property type="entry name" value="WD40_repeat_dom_sf"/>
</dbReference>
<accession>A0AAP0EJD4</accession>
<evidence type="ECO:0000256" key="2">
    <source>
        <dbReference type="ARBA" id="ARBA00022737"/>
    </source>
</evidence>
<dbReference type="PANTHER" id="PTHR10971">
    <property type="entry name" value="MRNA EXPORT FACTOR AND BUB3"/>
    <property type="match status" value="1"/>
</dbReference>
<reference evidence="3 4" key="1">
    <citation type="submission" date="2024-01" db="EMBL/GenBank/DDBJ databases">
        <title>Genome assemblies of Stephania.</title>
        <authorList>
            <person name="Yang L."/>
        </authorList>
    </citation>
    <scope>NUCLEOTIDE SEQUENCE [LARGE SCALE GENOMIC DNA]</scope>
    <source>
        <strain evidence="3">QJT</strain>
        <tissue evidence="3">Leaf</tissue>
    </source>
</reference>
<keyword evidence="2" id="KW-0677">Repeat</keyword>
<gene>
    <name evidence="3" type="ORF">Sjap_023695</name>
</gene>
<keyword evidence="4" id="KW-1185">Reference proteome</keyword>
<dbReference type="EMBL" id="JBBNAE010000010">
    <property type="protein sequence ID" value="KAK9090518.1"/>
    <property type="molecule type" value="Genomic_DNA"/>
</dbReference>
<name>A0AAP0EJD4_9MAGN</name>
<dbReference type="Proteomes" id="UP001417504">
    <property type="component" value="Unassembled WGS sequence"/>
</dbReference>
<proteinExistence type="predicted"/>
<protein>
    <recommendedName>
        <fullName evidence="5">Mitotic checkpoint protein BUB3.3</fullName>
    </recommendedName>
</protein>
<evidence type="ECO:0008006" key="5">
    <source>
        <dbReference type="Google" id="ProtNLM"/>
    </source>
</evidence>
<comment type="caution">
    <text evidence="3">The sequence shown here is derived from an EMBL/GenBank/DDBJ whole genome shotgun (WGS) entry which is preliminary data.</text>
</comment>
<sequence length="81" mass="9049">MKGTCLEIDIRDAISRLQFAPRSNNLLISSWDSTLRLYDVDNGLLRLDASMEVGLLGCCFQDETVAVSIGSDCCVRRFVDF</sequence>
<keyword evidence="1" id="KW-0853">WD repeat</keyword>
<dbReference type="SUPFAM" id="SSF50978">
    <property type="entry name" value="WD40 repeat-like"/>
    <property type="match status" value="1"/>
</dbReference>